<proteinExistence type="predicted"/>
<organism evidence="1 2">
    <name type="scientific">Vitis vinifera</name>
    <name type="common">Grape</name>
    <dbReference type="NCBI Taxonomy" id="29760"/>
    <lineage>
        <taxon>Eukaryota</taxon>
        <taxon>Viridiplantae</taxon>
        <taxon>Streptophyta</taxon>
        <taxon>Embryophyta</taxon>
        <taxon>Tracheophyta</taxon>
        <taxon>Spermatophyta</taxon>
        <taxon>Magnoliopsida</taxon>
        <taxon>eudicotyledons</taxon>
        <taxon>Gunneridae</taxon>
        <taxon>Pentapetalae</taxon>
        <taxon>rosids</taxon>
        <taxon>Vitales</taxon>
        <taxon>Vitaceae</taxon>
        <taxon>Viteae</taxon>
        <taxon>Vitis</taxon>
    </lineage>
</organism>
<evidence type="ECO:0008006" key="3">
    <source>
        <dbReference type="Google" id="ProtNLM"/>
    </source>
</evidence>
<comment type="caution">
    <text evidence="1">The sequence shown here is derived from an EMBL/GenBank/DDBJ whole genome shotgun (WGS) entry which is preliminary data.</text>
</comment>
<dbReference type="PANTHER" id="PTHR35690">
    <property type="entry name" value="OS01G0363500 PROTEIN"/>
    <property type="match status" value="1"/>
</dbReference>
<evidence type="ECO:0000313" key="2">
    <source>
        <dbReference type="Proteomes" id="UP000288805"/>
    </source>
</evidence>
<dbReference type="AlphaFoldDB" id="A0A438KA32"/>
<sequence length="272" mass="30170">MGSSSAAPSNLLSTSFTCVTSNSTHTFLRPSKLSCITKTTFPPKISHTHLPRFHRGKTRAALDEDNQTITTPIAVQEQQPSEFSQKPNRVVHVAKEVEESVKVLKNAAKTRRVPKEEVLSALSVIEKANLDPSGFLDTLGGSKSPGRTWMLIFTAQKQLKGGSYFPLTAVQRFDAAGKRIENGVYLGPIGCLTFEGRISWKKRILAFIFECIRIKVGPFNPLEISLGQKDDREPGTKDPFFIWFYIDEEIAVARGRSGGTAFWCRCSRVMSS</sequence>
<accession>A0A438KA32</accession>
<name>A0A438KA32_VITVI</name>
<dbReference type="EMBL" id="QGNW01000012">
    <property type="protein sequence ID" value="RVX18079.1"/>
    <property type="molecule type" value="Genomic_DNA"/>
</dbReference>
<reference evidence="1 2" key="1">
    <citation type="journal article" date="2018" name="PLoS Genet.">
        <title>Population sequencing reveals clonal diversity and ancestral inbreeding in the grapevine cultivar Chardonnay.</title>
        <authorList>
            <person name="Roach M.J."/>
            <person name="Johnson D.L."/>
            <person name="Bohlmann J."/>
            <person name="van Vuuren H.J."/>
            <person name="Jones S.J."/>
            <person name="Pretorius I.S."/>
            <person name="Schmidt S.A."/>
            <person name="Borneman A.R."/>
        </authorList>
    </citation>
    <scope>NUCLEOTIDE SEQUENCE [LARGE SCALE GENOMIC DNA]</scope>
    <source>
        <strain evidence="2">cv. Chardonnay</strain>
        <tissue evidence="1">Leaf</tissue>
    </source>
</reference>
<dbReference type="Proteomes" id="UP000288805">
    <property type="component" value="Unassembled WGS sequence"/>
</dbReference>
<evidence type="ECO:0000313" key="1">
    <source>
        <dbReference type="EMBL" id="RVX18079.1"/>
    </source>
</evidence>
<protein>
    <recommendedName>
        <fullName evidence="3">Microbial collagenase</fullName>
    </recommendedName>
</protein>
<dbReference type="PANTHER" id="PTHR35690:SF1">
    <property type="entry name" value="OS01G0363500 PROTEIN"/>
    <property type="match status" value="1"/>
</dbReference>
<gene>
    <name evidence="1" type="ORF">CK203_004338</name>
</gene>